<dbReference type="OMA" id="FYQFIWK"/>
<evidence type="ECO:0000256" key="4">
    <source>
        <dbReference type="ARBA" id="ARBA00022692"/>
    </source>
</evidence>
<dbReference type="EMBL" id="OU594957">
    <property type="protein sequence ID" value="CAG9282194.1"/>
    <property type="molecule type" value="Genomic_DNA"/>
</dbReference>
<dbReference type="Pfam" id="PF01040">
    <property type="entry name" value="UbiA"/>
    <property type="match status" value="1"/>
</dbReference>
<feature type="transmembrane region" description="Helical" evidence="7">
    <location>
        <begin position="274"/>
        <end position="292"/>
    </location>
</feature>
<reference evidence="8" key="1">
    <citation type="submission" date="2022-02" db="EMBL/GenBank/DDBJ databases">
        <authorList>
            <person name="Giguere J D."/>
        </authorList>
    </citation>
    <scope>NUCLEOTIDE SEQUENCE</scope>
    <source>
        <strain evidence="8">CCAP 1055/1</strain>
    </source>
</reference>
<keyword evidence="5 7" id="KW-1133">Transmembrane helix</keyword>
<sequence length="404" mass="43487">MQVIRKMRLELSLLAALWTYLSVGLSSGYALPQPRALTAWTIGSSVVPELRSESYLQALSTIKDSERPNDRELKAATVSAADLSSKENPPFPIVLWRFSRPHTLIGSALAIPALHSLAAPSLQAAMSRINIQAMAYAMFPALLMNIYITGLNQITDVEIDKINKPFLPIAAGILSKKDGIATILLALFGSLWLGAANPVFSTQGLNVALWGSGILGTMYSLPPFRLKRFPLLAAFCIVAVRGAIINASFFAHAKAAAFGGSGVTVLNCLATDPRCYLSSIFFAVFGIVIALMKDVPDVAGDRNSNVRTFSVRLGQGRIFQASRRLLSGLFWTVGVGFGKAAFQAPTAGLAASRSLTAVAAFLGGCSVRKDAQGVDPENAGQVYSYYMHLWKLFYLSYLVLPFAR</sequence>
<evidence type="ECO:0000256" key="7">
    <source>
        <dbReference type="SAM" id="Phobius"/>
    </source>
</evidence>
<evidence type="ECO:0000313" key="8">
    <source>
        <dbReference type="EMBL" id="CAG9282194.1"/>
    </source>
</evidence>
<dbReference type="PANTHER" id="PTHR43009">
    <property type="entry name" value="HOMOGENTISATE SOLANESYLTRANSFERASE, CHLOROPLASTIC"/>
    <property type="match status" value="1"/>
</dbReference>
<dbReference type="InterPro" id="IPR044502">
    <property type="entry name" value="AtHST-like"/>
</dbReference>
<feature type="transmembrane region" description="Helical" evidence="7">
    <location>
        <begin position="129"/>
        <end position="148"/>
    </location>
</feature>
<comment type="subcellular location">
    <subcellularLocation>
        <location evidence="1">Membrane</location>
        <topology evidence="1">Multi-pass membrane protein</topology>
    </subcellularLocation>
</comment>
<dbReference type="PANTHER" id="PTHR43009:SF7">
    <property type="entry name" value="HOMOGENTISATE GERANYLGERANYLTRANSFERASE, CHLOROPLASTIC"/>
    <property type="match status" value="1"/>
</dbReference>
<keyword evidence="3" id="KW-0808">Transferase</keyword>
<organism evidence="8">
    <name type="scientific">Phaeodactylum tricornutum</name>
    <name type="common">Diatom</name>
    <dbReference type="NCBI Taxonomy" id="2850"/>
    <lineage>
        <taxon>Eukaryota</taxon>
        <taxon>Sar</taxon>
        <taxon>Stramenopiles</taxon>
        <taxon>Ochrophyta</taxon>
        <taxon>Bacillariophyta</taxon>
        <taxon>Bacillariophyceae</taxon>
        <taxon>Bacillariophycidae</taxon>
        <taxon>Naviculales</taxon>
        <taxon>Phaeodactylaceae</taxon>
        <taxon>Phaeodactylum</taxon>
    </lineage>
</organism>
<protein>
    <submittedName>
        <fullName evidence="8">Uncharacterized protein</fullName>
    </submittedName>
</protein>
<evidence type="ECO:0000256" key="3">
    <source>
        <dbReference type="ARBA" id="ARBA00022679"/>
    </source>
</evidence>
<proteinExistence type="inferred from homology"/>
<dbReference type="Gene3D" id="1.10.357.140">
    <property type="entry name" value="UbiA prenyltransferase"/>
    <property type="match status" value="1"/>
</dbReference>
<dbReference type="GO" id="GO:0016020">
    <property type="term" value="C:membrane"/>
    <property type="evidence" value="ECO:0007669"/>
    <property type="project" value="UniProtKB-SubCell"/>
</dbReference>
<feature type="transmembrane region" description="Helical" evidence="7">
    <location>
        <begin position="180"/>
        <end position="200"/>
    </location>
</feature>
<evidence type="ECO:0000256" key="6">
    <source>
        <dbReference type="ARBA" id="ARBA00023136"/>
    </source>
</evidence>
<keyword evidence="4 7" id="KW-0812">Transmembrane</keyword>
<dbReference type="InterPro" id="IPR044878">
    <property type="entry name" value="UbiA_sf"/>
</dbReference>
<dbReference type="GO" id="GO:0004659">
    <property type="term" value="F:prenyltransferase activity"/>
    <property type="evidence" value="ECO:0007669"/>
    <property type="project" value="InterPro"/>
</dbReference>
<dbReference type="AlphaFoldDB" id="A0A8J9X1U0"/>
<evidence type="ECO:0000256" key="5">
    <source>
        <dbReference type="ARBA" id="ARBA00022989"/>
    </source>
</evidence>
<evidence type="ECO:0000256" key="2">
    <source>
        <dbReference type="ARBA" id="ARBA00005985"/>
    </source>
</evidence>
<accession>A0A8J9X1U0</accession>
<gene>
    <name evidence="8" type="ORF">PTTT1_LOCUS18849</name>
</gene>
<dbReference type="InterPro" id="IPR000537">
    <property type="entry name" value="UbiA_prenyltransferase"/>
</dbReference>
<dbReference type="Proteomes" id="UP000836788">
    <property type="component" value="Chromosome 16"/>
</dbReference>
<dbReference type="CDD" id="cd13960">
    <property type="entry name" value="PT_UbiA_HPT1"/>
    <property type="match status" value="1"/>
</dbReference>
<keyword evidence="6 7" id="KW-0472">Membrane</keyword>
<evidence type="ECO:0000256" key="1">
    <source>
        <dbReference type="ARBA" id="ARBA00004141"/>
    </source>
</evidence>
<comment type="similarity">
    <text evidence="2">Belongs to the UbiA prenyltransferase family.</text>
</comment>
<dbReference type="NCBIfam" id="NF009525">
    <property type="entry name" value="PRK12887.1"/>
    <property type="match status" value="1"/>
</dbReference>
<feature type="transmembrane region" description="Helical" evidence="7">
    <location>
        <begin position="207"/>
        <end position="225"/>
    </location>
</feature>
<name>A0A8J9X1U0_PHATR</name>
<feature type="transmembrane region" description="Helical" evidence="7">
    <location>
        <begin position="231"/>
        <end position="253"/>
    </location>
</feature>